<name>A0AAW1KCX9_POPJA</name>
<organism evidence="1 2">
    <name type="scientific">Popillia japonica</name>
    <name type="common">Japanese beetle</name>
    <dbReference type="NCBI Taxonomy" id="7064"/>
    <lineage>
        <taxon>Eukaryota</taxon>
        <taxon>Metazoa</taxon>
        <taxon>Ecdysozoa</taxon>
        <taxon>Arthropoda</taxon>
        <taxon>Hexapoda</taxon>
        <taxon>Insecta</taxon>
        <taxon>Pterygota</taxon>
        <taxon>Neoptera</taxon>
        <taxon>Endopterygota</taxon>
        <taxon>Coleoptera</taxon>
        <taxon>Polyphaga</taxon>
        <taxon>Scarabaeiformia</taxon>
        <taxon>Scarabaeidae</taxon>
        <taxon>Rutelinae</taxon>
        <taxon>Popillia</taxon>
    </lineage>
</organism>
<reference evidence="1 2" key="1">
    <citation type="journal article" date="2024" name="BMC Genomics">
        <title>De novo assembly and annotation of Popillia japonica's genome with initial clues to its potential as an invasive pest.</title>
        <authorList>
            <person name="Cucini C."/>
            <person name="Boschi S."/>
            <person name="Funari R."/>
            <person name="Cardaioli E."/>
            <person name="Iannotti N."/>
            <person name="Marturano G."/>
            <person name="Paoli F."/>
            <person name="Bruttini M."/>
            <person name="Carapelli A."/>
            <person name="Frati F."/>
            <person name="Nardi F."/>
        </authorList>
    </citation>
    <scope>NUCLEOTIDE SEQUENCE [LARGE SCALE GENOMIC DNA]</scope>
    <source>
        <strain evidence="1">DMR45628</strain>
    </source>
</reference>
<gene>
    <name evidence="1" type="ORF">QE152_g24282</name>
</gene>
<comment type="caution">
    <text evidence="1">The sequence shown here is derived from an EMBL/GenBank/DDBJ whole genome shotgun (WGS) entry which is preliminary data.</text>
</comment>
<accession>A0AAW1KCX9</accession>
<proteinExistence type="predicted"/>
<dbReference type="AlphaFoldDB" id="A0AAW1KCX9"/>
<dbReference type="EMBL" id="JASPKY010000245">
    <property type="protein sequence ID" value="KAK9717231.1"/>
    <property type="molecule type" value="Genomic_DNA"/>
</dbReference>
<dbReference type="Proteomes" id="UP001458880">
    <property type="component" value="Unassembled WGS sequence"/>
</dbReference>
<sequence length="217" mass="25015">MAGSSQQPIQYVLIPLPDSPSSKNFSEHHTKMDVGDDCLNETLTPVSHCRRSPVDYGELSNAEILKHIRLLQQILAKRSVRKSSTRDLRTEFDKEGVRNDSKPKEIKRRGYTFTKAQNVSDCIRLFPSSEADFRGIVKFFTNDNIPFHTYQLPSEKVLNIVFRGVSVEIPEDQIRRQLLELGFTPELVLRMRRNRGGRPMPLVWIKISKEQKKNLPP</sequence>
<protein>
    <submittedName>
        <fullName evidence="1">Uncharacterized protein</fullName>
    </submittedName>
</protein>
<keyword evidence="2" id="KW-1185">Reference proteome</keyword>
<evidence type="ECO:0000313" key="2">
    <source>
        <dbReference type="Proteomes" id="UP001458880"/>
    </source>
</evidence>
<evidence type="ECO:0000313" key="1">
    <source>
        <dbReference type="EMBL" id="KAK9717231.1"/>
    </source>
</evidence>